<dbReference type="InterPro" id="IPR046670">
    <property type="entry name" value="DUF6540"/>
</dbReference>
<dbReference type="Proteomes" id="UP000076632">
    <property type="component" value="Unassembled WGS sequence"/>
</dbReference>
<organism evidence="1 2">
    <name type="scientific">Xylona heveae (strain CBS 132557 / TC161)</name>
    <dbReference type="NCBI Taxonomy" id="1328760"/>
    <lineage>
        <taxon>Eukaryota</taxon>
        <taxon>Fungi</taxon>
        <taxon>Dikarya</taxon>
        <taxon>Ascomycota</taxon>
        <taxon>Pezizomycotina</taxon>
        <taxon>Xylonomycetes</taxon>
        <taxon>Xylonales</taxon>
        <taxon>Xylonaceae</taxon>
        <taxon>Xylona</taxon>
    </lineage>
</organism>
<evidence type="ECO:0000313" key="2">
    <source>
        <dbReference type="Proteomes" id="UP000076632"/>
    </source>
</evidence>
<dbReference type="GeneID" id="28898319"/>
<dbReference type="InParanoid" id="A0A165AAL8"/>
<gene>
    <name evidence="1" type="ORF">L228DRAFT_249855</name>
</gene>
<dbReference type="OMA" id="HYAVFIP"/>
<dbReference type="OrthoDB" id="2999773at2759"/>
<evidence type="ECO:0000313" key="1">
    <source>
        <dbReference type="EMBL" id="KZF20178.1"/>
    </source>
</evidence>
<dbReference type="STRING" id="1328760.A0A165AAL8"/>
<accession>A0A165AAL8</accession>
<dbReference type="RefSeq" id="XP_018185733.1">
    <property type="nucleotide sequence ID" value="XM_018333182.1"/>
</dbReference>
<reference evidence="1 2" key="1">
    <citation type="journal article" date="2016" name="Fungal Biol.">
        <title>The genome of Xylona heveae provides a window into fungal endophytism.</title>
        <authorList>
            <person name="Gazis R."/>
            <person name="Kuo A."/>
            <person name="Riley R."/>
            <person name="LaButti K."/>
            <person name="Lipzen A."/>
            <person name="Lin J."/>
            <person name="Amirebrahimi M."/>
            <person name="Hesse C.N."/>
            <person name="Spatafora J.W."/>
            <person name="Henrissat B."/>
            <person name="Hainaut M."/>
            <person name="Grigoriev I.V."/>
            <person name="Hibbett D.S."/>
        </authorList>
    </citation>
    <scope>NUCLEOTIDE SEQUENCE [LARGE SCALE GENOMIC DNA]</scope>
    <source>
        <strain evidence="1 2">TC161</strain>
    </source>
</reference>
<name>A0A165AAL8_XYLHT</name>
<dbReference type="EMBL" id="KV407463">
    <property type="protein sequence ID" value="KZF20178.1"/>
    <property type="molecule type" value="Genomic_DNA"/>
</dbReference>
<sequence>MSRAIYLVVFSNGSKPAHWAIWIPTGNAGAKGKLMHATGNPATGFFLEFRRNYDFEDETRRYKVIELAQVSDKYIADTVGNGELINETTARDRFESAATTVAPPGKSPNPFDPKALNCQDWIKAFVEKLIAMGYIDDGSTTVVQDAPRYL</sequence>
<protein>
    <submittedName>
        <fullName evidence="1">Uncharacterized protein</fullName>
    </submittedName>
</protein>
<proteinExistence type="predicted"/>
<keyword evidence="2" id="KW-1185">Reference proteome</keyword>
<dbReference type="AlphaFoldDB" id="A0A165AAL8"/>
<dbReference type="Pfam" id="PF20174">
    <property type="entry name" value="DUF6540"/>
    <property type="match status" value="1"/>
</dbReference>